<organism evidence="1 2">
    <name type="scientific">Lactobacillus helveticus</name>
    <name type="common">Lactobacillus suntoryeus</name>
    <dbReference type="NCBI Taxonomy" id="1587"/>
    <lineage>
        <taxon>Bacteria</taxon>
        <taxon>Bacillati</taxon>
        <taxon>Bacillota</taxon>
        <taxon>Bacilli</taxon>
        <taxon>Lactobacillales</taxon>
        <taxon>Lactobacillaceae</taxon>
        <taxon>Lactobacillus</taxon>
    </lineage>
</organism>
<evidence type="ECO:0000313" key="2">
    <source>
        <dbReference type="Proteomes" id="UP000267945"/>
    </source>
</evidence>
<dbReference type="Pfam" id="PF02597">
    <property type="entry name" value="ThiS"/>
    <property type="match status" value="1"/>
</dbReference>
<reference evidence="1 2" key="1">
    <citation type="submission" date="2017-02" db="EMBL/GenBank/DDBJ databases">
        <title>Complete genome sequence of Lactobacillus helveticus.</title>
        <authorList>
            <person name="Kim J.F."/>
            <person name="Chung Y."/>
            <person name="Kwak M."/>
        </authorList>
    </citation>
    <scope>NUCLEOTIDE SEQUENCE [LARGE SCALE GENOMIC DNA]</scope>
    <source>
        <strain evidence="1 2">LH5</strain>
    </source>
</reference>
<name>A0A3Q8SQT9_LACHE</name>
<dbReference type="InterPro" id="IPR003749">
    <property type="entry name" value="ThiS/MoaD-like"/>
</dbReference>
<sequence>MVTVQLRGIAEGRLGVNHIAYDLRLGSKVKDMIKKVVSLDEDLKHNIFNTTLNEPRKLCRVLVNGELAQFNQTLKTTDSVALVGVVTCDG</sequence>
<dbReference type="InterPro" id="IPR016155">
    <property type="entry name" value="Mopterin_synth/thiamin_S_b"/>
</dbReference>
<dbReference type="GeneID" id="99757684"/>
<dbReference type="Gene3D" id="3.10.20.30">
    <property type="match status" value="1"/>
</dbReference>
<evidence type="ECO:0008006" key="3">
    <source>
        <dbReference type="Google" id="ProtNLM"/>
    </source>
</evidence>
<protein>
    <recommendedName>
        <fullName evidence="3">MoaD/ThiS family protein</fullName>
    </recommendedName>
</protein>
<evidence type="ECO:0000313" key="1">
    <source>
        <dbReference type="EMBL" id="AZK91780.1"/>
    </source>
</evidence>
<dbReference type="EMBL" id="CP019581">
    <property type="protein sequence ID" value="AZK91780.1"/>
    <property type="molecule type" value="Genomic_DNA"/>
</dbReference>
<proteinExistence type="predicted"/>
<dbReference type="SUPFAM" id="SSF54285">
    <property type="entry name" value="MoaD/ThiS"/>
    <property type="match status" value="1"/>
</dbReference>
<gene>
    <name evidence="1" type="ORF">LH5_01541</name>
</gene>
<dbReference type="Proteomes" id="UP000267945">
    <property type="component" value="Chromosome"/>
</dbReference>
<dbReference type="InterPro" id="IPR012675">
    <property type="entry name" value="Beta-grasp_dom_sf"/>
</dbReference>
<dbReference type="RefSeq" id="WP_014918003.1">
    <property type="nucleotide sequence ID" value="NZ_CP019581.1"/>
</dbReference>
<dbReference type="AlphaFoldDB" id="A0A3Q8SQT9"/>
<accession>A0A3Q8SQT9</accession>